<dbReference type="PANTHER" id="PTHR34580">
    <property type="match status" value="1"/>
</dbReference>
<reference evidence="5" key="1">
    <citation type="submission" date="2018-01" db="EMBL/GenBank/DDBJ databases">
        <authorList>
            <person name="Li J."/>
        </authorList>
    </citation>
    <scope>NUCLEOTIDE SEQUENCE [LARGE SCALE GENOMIC DNA]</scope>
    <source>
        <strain evidence="5">2184</strain>
    </source>
</reference>
<dbReference type="Pfam" id="PF25583">
    <property type="entry name" value="WCX"/>
    <property type="match status" value="1"/>
</dbReference>
<dbReference type="PANTHER" id="PTHR34580:SF1">
    <property type="entry name" value="PROTEIN PAFC"/>
    <property type="match status" value="1"/>
</dbReference>
<evidence type="ECO:0000259" key="2">
    <source>
        <dbReference type="Pfam" id="PF19187"/>
    </source>
</evidence>
<proteinExistence type="predicted"/>
<name>A0A2S0WE24_9CORY</name>
<gene>
    <name evidence="4" type="ORF">C3E79_05505</name>
</gene>
<dbReference type="Proteomes" id="UP000244754">
    <property type="component" value="Chromosome"/>
</dbReference>
<organism evidence="4 5">
    <name type="scientific">Corynebacterium liangguodongii</name>
    <dbReference type="NCBI Taxonomy" id="2079535"/>
    <lineage>
        <taxon>Bacteria</taxon>
        <taxon>Bacillati</taxon>
        <taxon>Actinomycetota</taxon>
        <taxon>Actinomycetes</taxon>
        <taxon>Mycobacteriales</taxon>
        <taxon>Corynebacteriaceae</taxon>
        <taxon>Corynebacterium</taxon>
    </lineage>
</organism>
<feature type="domain" description="PafC HTH" evidence="2">
    <location>
        <begin position="11"/>
        <end position="122"/>
    </location>
</feature>
<feature type="domain" description="WCX" evidence="3">
    <location>
        <begin position="237"/>
        <end position="306"/>
    </location>
</feature>
<protein>
    <submittedName>
        <fullName evidence="4">WYL domain-containing protein</fullName>
    </submittedName>
</protein>
<dbReference type="InterPro" id="IPR043839">
    <property type="entry name" value="PafC_HTH"/>
</dbReference>
<evidence type="ECO:0000313" key="5">
    <source>
        <dbReference type="Proteomes" id="UP000244754"/>
    </source>
</evidence>
<dbReference type="InterPro" id="IPR028349">
    <property type="entry name" value="PafC-like"/>
</dbReference>
<dbReference type="InterPro" id="IPR057727">
    <property type="entry name" value="WCX_dom"/>
</dbReference>
<evidence type="ECO:0000259" key="1">
    <source>
        <dbReference type="Pfam" id="PF13280"/>
    </source>
</evidence>
<dbReference type="RefSeq" id="WP_108404009.1">
    <property type="nucleotide sequence ID" value="NZ_CP026948.1"/>
</dbReference>
<dbReference type="AlphaFoldDB" id="A0A2S0WE24"/>
<dbReference type="InterPro" id="IPR051534">
    <property type="entry name" value="CBASS_pafABC_assoc_protein"/>
</dbReference>
<keyword evidence="5" id="KW-1185">Reference proteome</keyword>
<dbReference type="Pfam" id="PF13280">
    <property type="entry name" value="WYL"/>
    <property type="match status" value="1"/>
</dbReference>
<dbReference type="PIRSF" id="PIRSF016838">
    <property type="entry name" value="PafC"/>
    <property type="match status" value="1"/>
</dbReference>
<dbReference type="InterPro" id="IPR026881">
    <property type="entry name" value="WYL_dom"/>
</dbReference>
<sequence>MTDSPEKLAGLVRSLNLIPYLHSHPGATPMEIARDLGYSHEEVMADLTRLTLSGVGSGPGELIDLVASWTGITLIDDQGLNKPLRLTPTEANALLLTLESLENMPGLVDPAAVASAAAKIRAVSRGRGVDGDFDADAQAWPVAATVAEAIRQSRQLELDYYSASSDSTSVRTVSPASLFHRDGQTYLRAFEPGAAEPKSFRLDRIRAARLTPDEADIPAGAPGFDGSDPFGFSDRARARLLVRREATWLAEYWEIDLAEVKGEWVEATMPYGSADWLVRFCLAQADRVRLTSPAGLAGEVRRRASAGLAGLR</sequence>
<dbReference type="KEGG" id="clia:C3E79_05505"/>
<dbReference type="Pfam" id="PF19187">
    <property type="entry name" value="HTH_PafC"/>
    <property type="match status" value="1"/>
</dbReference>
<evidence type="ECO:0000259" key="3">
    <source>
        <dbReference type="Pfam" id="PF25583"/>
    </source>
</evidence>
<accession>A0A2S0WE24</accession>
<feature type="domain" description="WYL" evidence="1">
    <location>
        <begin position="142"/>
        <end position="209"/>
    </location>
</feature>
<dbReference type="EMBL" id="CP026948">
    <property type="protein sequence ID" value="AWB84000.1"/>
    <property type="molecule type" value="Genomic_DNA"/>
</dbReference>
<dbReference type="PROSITE" id="PS52050">
    <property type="entry name" value="WYL"/>
    <property type="match status" value="1"/>
</dbReference>
<evidence type="ECO:0000313" key="4">
    <source>
        <dbReference type="EMBL" id="AWB84000.1"/>
    </source>
</evidence>
<dbReference type="OrthoDB" id="5174471at2"/>